<dbReference type="SUPFAM" id="SSF64268">
    <property type="entry name" value="PX domain"/>
    <property type="match status" value="1"/>
</dbReference>
<dbReference type="SUPFAM" id="SSF50044">
    <property type="entry name" value="SH3-domain"/>
    <property type="match status" value="1"/>
</dbReference>
<keyword evidence="1 2" id="KW-0728">SH3 domain</keyword>
<comment type="caution">
    <text evidence="5">The sequence shown here is derived from an EMBL/GenBank/DDBJ whole genome shotgun (WGS) entry which is preliminary data.</text>
</comment>
<dbReference type="AlphaFoldDB" id="A0A9W6SWP6"/>
<organism evidence="5 6">
    <name type="scientific">Candida boidinii</name>
    <name type="common">Yeast</name>
    <dbReference type="NCBI Taxonomy" id="5477"/>
    <lineage>
        <taxon>Eukaryota</taxon>
        <taxon>Fungi</taxon>
        <taxon>Dikarya</taxon>
        <taxon>Ascomycota</taxon>
        <taxon>Saccharomycotina</taxon>
        <taxon>Pichiomycetes</taxon>
        <taxon>Pichiales</taxon>
        <taxon>Pichiaceae</taxon>
        <taxon>Ogataea</taxon>
        <taxon>Ogataea/Candida clade</taxon>
    </lineage>
</organism>
<feature type="compositionally biased region" description="Low complexity" evidence="3">
    <location>
        <begin position="154"/>
        <end position="165"/>
    </location>
</feature>
<sequence length="391" mass="43335">MSSTNILSLMKKKSNNSKKLIISSPLETKHTATVTQAEITDDLFQDQTGIDNVEFEKSTENIVLIAKYSFEAQSESELTIEEGEPLKLISKKGIANGWIYVQPISRVSDPGFIPKNYVFQMDFNPERSTSVSAMKQNYTTAPYPAIIKPNSYSTISSTSSNSGSASEKENNKSSVSSFSSTNSVFSNYNTSSSSPKTSSPATLSELQSVEKQGSAKNQMAENPSETLSFYNSSMTAPNKTFKNSIQTKLNSAPEFLPMNIQQTIPTLPKKLSETPSTSLSKGNTLVKVSESNYTNLVIASVGNSNGRFWYRIDYQMVQSASRIYLCRFYQDFYALQLNLLKELKDLHDTNPETQSIKLPQLPNPISVNSFDKNNKNTSIKKSDGRCDELSI</sequence>
<protein>
    <submittedName>
        <fullName evidence="5">Unnamed protein product</fullName>
    </submittedName>
</protein>
<evidence type="ECO:0000256" key="3">
    <source>
        <dbReference type="SAM" id="MobiDB-lite"/>
    </source>
</evidence>
<evidence type="ECO:0000313" key="5">
    <source>
        <dbReference type="EMBL" id="GME67582.1"/>
    </source>
</evidence>
<keyword evidence="6" id="KW-1185">Reference proteome</keyword>
<feature type="region of interest" description="Disordered" evidence="3">
    <location>
        <begin position="154"/>
        <end position="222"/>
    </location>
</feature>
<dbReference type="InterPro" id="IPR001452">
    <property type="entry name" value="SH3_domain"/>
</dbReference>
<dbReference type="Proteomes" id="UP001165120">
    <property type="component" value="Unassembled WGS sequence"/>
</dbReference>
<accession>A0A9W6SWP6</accession>
<dbReference type="Gene3D" id="2.30.30.40">
    <property type="entry name" value="SH3 Domains"/>
    <property type="match status" value="1"/>
</dbReference>
<evidence type="ECO:0000256" key="2">
    <source>
        <dbReference type="PROSITE-ProRule" id="PRU00192"/>
    </source>
</evidence>
<reference evidence="5" key="1">
    <citation type="submission" date="2023-04" db="EMBL/GenBank/DDBJ databases">
        <title>Candida boidinii NBRC 10035.</title>
        <authorList>
            <person name="Ichikawa N."/>
            <person name="Sato H."/>
            <person name="Tonouchi N."/>
        </authorList>
    </citation>
    <scope>NUCLEOTIDE SEQUENCE</scope>
    <source>
        <strain evidence="5">NBRC 10035</strain>
    </source>
</reference>
<dbReference type="InterPro" id="IPR036871">
    <property type="entry name" value="PX_dom_sf"/>
</dbReference>
<evidence type="ECO:0000256" key="1">
    <source>
        <dbReference type="ARBA" id="ARBA00022443"/>
    </source>
</evidence>
<evidence type="ECO:0000259" key="4">
    <source>
        <dbReference type="PROSITE" id="PS50002"/>
    </source>
</evidence>
<dbReference type="Pfam" id="PF00018">
    <property type="entry name" value="SH3_1"/>
    <property type="match status" value="1"/>
</dbReference>
<feature type="region of interest" description="Disordered" evidence="3">
    <location>
        <begin position="367"/>
        <end position="391"/>
    </location>
</feature>
<dbReference type="EMBL" id="BSXN01000202">
    <property type="protein sequence ID" value="GME67582.1"/>
    <property type="molecule type" value="Genomic_DNA"/>
</dbReference>
<dbReference type="SMART" id="SM00326">
    <property type="entry name" value="SH3"/>
    <property type="match status" value="1"/>
</dbReference>
<dbReference type="GO" id="GO:0035091">
    <property type="term" value="F:phosphatidylinositol binding"/>
    <property type="evidence" value="ECO:0007669"/>
    <property type="project" value="InterPro"/>
</dbReference>
<proteinExistence type="predicted"/>
<dbReference type="PROSITE" id="PS50002">
    <property type="entry name" value="SH3"/>
    <property type="match status" value="1"/>
</dbReference>
<name>A0A9W6SWP6_CANBO</name>
<dbReference type="InterPro" id="IPR036028">
    <property type="entry name" value="SH3-like_dom_sf"/>
</dbReference>
<gene>
    <name evidence="5" type="ORF">Cboi02_000097800</name>
</gene>
<feature type="compositionally biased region" description="Polar residues" evidence="3">
    <location>
        <begin position="205"/>
        <end position="222"/>
    </location>
</feature>
<dbReference type="Gene3D" id="3.30.1520.10">
    <property type="entry name" value="Phox-like domain"/>
    <property type="match status" value="1"/>
</dbReference>
<feature type="compositionally biased region" description="Polar residues" evidence="3">
    <location>
        <begin position="367"/>
        <end position="379"/>
    </location>
</feature>
<feature type="compositionally biased region" description="Basic and acidic residues" evidence="3">
    <location>
        <begin position="380"/>
        <end position="391"/>
    </location>
</feature>
<feature type="domain" description="SH3" evidence="4">
    <location>
        <begin position="59"/>
        <end position="123"/>
    </location>
</feature>
<evidence type="ECO:0000313" key="6">
    <source>
        <dbReference type="Proteomes" id="UP001165120"/>
    </source>
</evidence>
<feature type="compositionally biased region" description="Low complexity" evidence="3">
    <location>
        <begin position="172"/>
        <end position="204"/>
    </location>
</feature>